<evidence type="ECO:0000313" key="2">
    <source>
        <dbReference type="Proteomes" id="UP001597509"/>
    </source>
</evidence>
<evidence type="ECO:0008006" key="3">
    <source>
        <dbReference type="Google" id="ProtNLM"/>
    </source>
</evidence>
<evidence type="ECO:0000313" key="1">
    <source>
        <dbReference type="EMBL" id="MFD2903825.1"/>
    </source>
</evidence>
<accession>A0ABW5YTL4</accession>
<dbReference type="EMBL" id="JBHUPE010000004">
    <property type="protein sequence ID" value="MFD2903825.1"/>
    <property type="molecule type" value="Genomic_DNA"/>
</dbReference>
<reference evidence="2" key="1">
    <citation type="journal article" date="2019" name="Int. J. Syst. Evol. Microbiol.">
        <title>The Global Catalogue of Microorganisms (GCM) 10K type strain sequencing project: providing services to taxonomists for standard genome sequencing and annotation.</title>
        <authorList>
            <consortium name="The Broad Institute Genomics Platform"/>
            <consortium name="The Broad Institute Genome Sequencing Center for Infectious Disease"/>
            <person name="Wu L."/>
            <person name="Ma J."/>
        </authorList>
    </citation>
    <scope>NUCLEOTIDE SEQUENCE [LARGE SCALE GENOMIC DNA]</scope>
    <source>
        <strain evidence="2">KCTC 22209</strain>
    </source>
</reference>
<comment type="caution">
    <text evidence="1">The sequence shown here is derived from an EMBL/GenBank/DDBJ whole genome shotgun (WGS) entry which is preliminary data.</text>
</comment>
<dbReference type="Proteomes" id="UP001597509">
    <property type="component" value="Unassembled WGS sequence"/>
</dbReference>
<keyword evidence="2" id="KW-1185">Reference proteome</keyword>
<sequence length="214" mass="24052">MNPATKVELKIFKMMNMKKMLGMAILLLVTQLSFAQYFKLTANGFVSNDNKDFAVVDVPNVKQADLYKNVLNAINSLYSNPQKGLSVLEGESITLTAYEEKAIPVRHSSGGFGKTNYKYDLSYTLSFLFKDGKIRVNSPTFELKRWYEGTFRAGRGYGNSGWKTLNLVKGKNDRVAIYDQNGKLILEDATNGLNTHLNAIVKQIIDKSNTISNW</sequence>
<name>A0ABW5YTL4_9SPHI</name>
<gene>
    <name evidence="1" type="ORF">ACFS6I_07820</name>
</gene>
<proteinExistence type="predicted"/>
<protein>
    <recommendedName>
        <fullName evidence="3">DUF4468 domain-containing protein</fullName>
    </recommendedName>
</protein>
<dbReference type="RefSeq" id="WP_380919411.1">
    <property type="nucleotide sequence ID" value="NZ_JBHUPE010000004.1"/>
</dbReference>
<organism evidence="1 2">
    <name type="scientific">Sphingobacterium anhuiense</name>
    <dbReference type="NCBI Taxonomy" id="493780"/>
    <lineage>
        <taxon>Bacteria</taxon>
        <taxon>Pseudomonadati</taxon>
        <taxon>Bacteroidota</taxon>
        <taxon>Sphingobacteriia</taxon>
        <taxon>Sphingobacteriales</taxon>
        <taxon>Sphingobacteriaceae</taxon>
        <taxon>Sphingobacterium</taxon>
    </lineage>
</organism>